<dbReference type="InterPro" id="IPR037523">
    <property type="entry name" value="VOC_core"/>
</dbReference>
<name>A0ABS1DYW2_RUBGE</name>
<dbReference type="SUPFAM" id="SSF54593">
    <property type="entry name" value="Glyoxalase/Bleomycin resistance protein/Dihydroxybiphenyl dioxygenase"/>
    <property type="match status" value="1"/>
</dbReference>
<gene>
    <name evidence="3" type="ORF">CKO43_18440</name>
</gene>
<dbReference type="Pfam" id="PF00903">
    <property type="entry name" value="Glyoxalase"/>
    <property type="match status" value="1"/>
</dbReference>
<feature type="domain" description="N-acetyltransferase" evidence="1">
    <location>
        <begin position="141"/>
        <end position="280"/>
    </location>
</feature>
<evidence type="ECO:0000259" key="1">
    <source>
        <dbReference type="PROSITE" id="PS51186"/>
    </source>
</evidence>
<proteinExistence type="predicted"/>
<feature type="domain" description="VOC" evidence="2">
    <location>
        <begin position="1"/>
        <end position="128"/>
    </location>
</feature>
<dbReference type="Proteomes" id="UP001041814">
    <property type="component" value="Unassembled WGS sequence"/>
</dbReference>
<keyword evidence="4" id="KW-1185">Reference proteome</keyword>
<dbReference type="Gene3D" id="3.40.630.30">
    <property type="match status" value="1"/>
</dbReference>
<evidence type="ECO:0000313" key="4">
    <source>
        <dbReference type="Proteomes" id="UP001041814"/>
    </source>
</evidence>
<dbReference type="InterPro" id="IPR016181">
    <property type="entry name" value="Acyl_CoA_acyltransferase"/>
</dbReference>
<reference evidence="3" key="2">
    <citation type="journal article" date="2020" name="Microorganisms">
        <title>Osmotic Adaptation and Compatible Solute Biosynthesis of Phototrophic Bacteria as Revealed from Genome Analyses.</title>
        <authorList>
            <person name="Imhoff J.F."/>
            <person name="Rahn T."/>
            <person name="Kunzel S."/>
            <person name="Keller A."/>
            <person name="Neulinger S.C."/>
        </authorList>
    </citation>
    <scope>NUCLEOTIDE SEQUENCE</scope>
    <source>
        <strain evidence="3">IM 151</strain>
    </source>
</reference>
<protein>
    <submittedName>
        <fullName evidence="3">GNAT family N-acetyltransferase</fullName>
    </submittedName>
</protein>
<dbReference type="PANTHER" id="PTHR35006">
    <property type="entry name" value="GLYOXALASE FAMILY PROTEIN (AFU_ORTHOLOGUE AFUA_5G14830)"/>
    <property type="match status" value="1"/>
</dbReference>
<sequence>MFHHLSLGVADVERSARFYDAVLGVLGHTRVWSDIRPGETEQAIGYGPAGGGDLLALKQVARPAADIPGQHIAFGAATHERVAAFHAAALAHGGRDNGAPGWRPDYGDDYYAAFVVDPDGHRLEAVCKAIDRLAPQPAHVAAITTFDARHLDAALALWRDTPGVGLSDADRPEALAAFVRRNPGLSFVAFDGPALVGTILCGHDGRRGLIHHLTVAATARRRGLGRALLHAGLQALATEGIGKCHLLVFADNAEGQAFWRRMQAVERQELKLLSIATTAPAAPG</sequence>
<dbReference type="Gene3D" id="3.10.180.10">
    <property type="entry name" value="2,3-Dihydroxybiphenyl 1,2-Dioxygenase, domain 1"/>
    <property type="match status" value="1"/>
</dbReference>
<evidence type="ECO:0000259" key="2">
    <source>
        <dbReference type="PROSITE" id="PS51819"/>
    </source>
</evidence>
<dbReference type="EMBL" id="NRRU01000080">
    <property type="protein sequence ID" value="MBK1714743.1"/>
    <property type="molecule type" value="Genomic_DNA"/>
</dbReference>
<reference evidence="3" key="1">
    <citation type="submission" date="2017-08" db="EMBL/GenBank/DDBJ databases">
        <authorList>
            <person name="Imhoff J.F."/>
            <person name="Rahn T."/>
            <person name="Kuenzel S."/>
            <person name="Neulinger S.C."/>
        </authorList>
    </citation>
    <scope>NUCLEOTIDE SEQUENCE</scope>
    <source>
        <strain evidence="3">IM 151</strain>
    </source>
</reference>
<dbReference type="CDD" id="cd04301">
    <property type="entry name" value="NAT_SF"/>
    <property type="match status" value="1"/>
</dbReference>
<organism evidence="3 4">
    <name type="scientific">Rubrivivax gelatinosus</name>
    <name type="common">Rhodocyclus gelatinosus</name>
    <name type="synonym">Rhodopseudomonas gelatinosa</name>
    <dbReference type="NCBI Taxonomy" id="28068"/>
    <lineage>
        <taxon>Bacteria</taxon>
        <taxon>Pseudomonadati</taxon>
        <taxon>Pseudomonadota</taxon>
        <taxon>Betaproteobacteria</taxon>
        <taxon>Burkholderiales</taxon>
        <taxon>Sphaerotilaceae</taxon>
        <taxon>Rubrivivax</taxon>
    </lineage>
</organism>
<dbReference type="PROSITE" id="PS51819">
    <property type="entry name" value="VOC"/>
    <property type="match status" value="1"/>
</dbReference>
<dbReference type="PROSITE" id="PS51186">
    <property type="entry name" value="GNAT"/>
    <property type="match status" value="1"/>
</dbReference>
<dbReference type="Pfam" id="PF00583">
    <property type="entry name" value="Acetyltransf_1"/>
    <property type="match status" value="1"/>
</dbReference>
<accession>A0ABS1DYW2</accession>
<dbReference type="InterPro" id="IPR029068">
    <property type="entry name" value="Glyas_Bleomycin-R_OHBP_Dase"/>
</dbReference>
<evidence type="ECO:0000313" key="3">
    <source>
        <dbReference type="EMBL" id="MBK1714743.1"/>
    </source>
</evidence>
<dbReference type="SUPFAM" id="SSF55729">
    <property type="entry name" value="Acyl-CoA N-acyltransferases (Nat)"/>
    <property type="match status" value="1"/>
</dbReference>
<dbReference type="CDD" id="cd07262">
    <property type="entry name" value="VOC_like"/>
    <property type="match status" value="1"/>
</dbReference>
<dbReference type="InterPro" id="IPR000182">
    <property type="entry name" value="GNAT_dom"/>
</dbReference>
<dbReference type="InterPro" id="IPR004360">
    <property type="entry name" value="Glyas_Fos-R_dOase_dom"/>
</dbReference>
<dbReference type="PANTHER" id="PTHR35006:SF4">
    <property type="entry name" value="BLR7706 PROTEIN"/>
    <property type="match status" value="1"/>
</dbReference>
<comment type="caution">
    <text evidence="3">The sequence shown here is derived from an EMBL/GenBank/DDBJ whole genome shotgun (WGS) entry which is preliminary data.</text>
</comment>